<proteinExistence type="predicted"/>
<evidence type="ECO:0000313" key="3">
    <source>
        <dbReference type="Proteomes" id="UP000060699"/>
    </source>
</evidence>
<dbReference type="Pfam" id="PF24705">
    <property type="entry name" value="DUF7668"/>
    <property type="match status" value="1"/>
</dbReference>
<evidence type="ECO:0000259" key="1">
    <source>
        <dbReference type="Pfam" id="PF24705"/>
    </source>
</evidence>
<organism evidence="2 3">
    <name type="scientific">Roseateles depolymerans</name>
    <dbReference type="NCBI Taxonomy" id="76731"/>
    <lineage>
        <taxon>Bacteria</taxon>
        <taxon>Pseudomonadati</taxon>
        <taxon>Pseudomonadota</taxon>
        <taxon>Betaproteobacteria</taxon>
        <taxon>Burkholderiales</taxon>
        <taxon>Sphaerotilaceae</taxon>
        <taxon>Roseateles</taxon>
    </lineage>
</organism>
<dbReference type="Proteomes" id="UP000060699">
    <property type="component" value="Chromosome"/>
</dbReference>
<dbReference type="InterPro" id="IPR056085">
    <property type="entry name" value="DUF7668"/>
</dbReference>
<name>A0A0U2U7M8_9BURK</name>
<accession>A0A0U2U7M8</accession>
<dbReference type="AlphaFoldDB" id="A0A0U2U7M8"/>
<dbReference type="KEGG" id="rdp:RD2015_3545"/>
<feature type="domain" description="DUF7668" evidence="1">
    <location>
        <begin position="6"/>
        <end position="104"/>
    </location>
</feature>
<reference evidence="2 3" key="1">
    <citation type="submission" date="2015-12" db="EMBL/GenBank/DDBJ databases">
        <title>Complete genome of Roseateles depolymerans KCTC 42856.</title>
        <authorList>
            <person name="Kim K.M."/>
        </authorList>
    </citation>
    <scope>NUCLEOTIDE SEQUENCE [LARGE SCALE GENOMIC DNA]</scope>
    <source>
        <strain evidence="2 3">KCTC 42856</strain>
    </source>
</reference>
<keyword evidence="3" id="KW-1185">Reference proteome</keyword>
<gene>
    <name evidence="2" type="ORF">RD2015_3545</name>
</gene>
<dbReference type="EMBL" id="CP013729">
    <property type="protein sequence ID" value="ALV08001.1"/>
    <property type="molecule type" value="Genomic_DNA"/>
</dbReference>
<sequence>MLCDIVRCFVEGDYALSKGVDGVDPVSSEKAQHIRDALEDYGATLVELPETTWETSVAQWTGDFWDVFVDLWTAEEGQSDLVLQGRVTESEDGARFSIHLVYVP</sequence>
<dbReference type="STRING" id="76731.RD2015_3545"/>
<protein>
    <recommendedName>
        <fullName evidence="1">DUF7668 domain-containing protein</fullName>
    </recommendedName>
</protein>
<evidence type="ECO:0000313" key="2">
    <source>
        <dbReference type="EMBL" id="ALV08001.1"/>
    </source>
</evidence>